<dbReference type="EMBL" id="BPLR01010218">
    <property type="protein sequence ID" value="GIY37764.1"/>
    <property type="molecule type" value="Genomic_DNA"/>
</dbReference>
<evidence type="ECO:0000313" key="2">
    <source>
        <dbReference type="Proteomes" id="UP001054945"/>
    </source>
</evidence>
<keyword evidence="2" id="KW-1185">Reference proteome</keyword>
<evidence type="ECO:0000313" key="1">
    <source>
        <dbReference type="EMBL" id="GIY37764.1"/>
    </source>
</evidence>
<reference evidence="1 2" key="1">
    <citation type="submission" date="2021-06" db="EMBL/GenBank/DDBJ databases">
        <title>Caerostris extrusa draft genome.</title>
        <authorList>
            <person name="Kono N."/>
            <person name="Arakawa K."/>
        </authorList>
    </citation>
    <scope>NUCLEOTIDE SEQUENCE [LARGE SCALE GENOMIC DNA]</scope>
</reference>
<name>A0AAV4SXP3_CAEEX</name>
<accession>A0AAV4SXP3</accession>
<protein>
    <submittedName>
        <fullName evidence="1">Uncharacterized protein</fullName>
    </submittedName>
</protein>
<organism evidence="1 2">
    <name type="scientific">Caerostris extrusa</name>
    <name type="common">Bark spider</name>
    <name type="synonym">Caerostris bankana</name>
    <dbReference type="NCBI Taxonomy" id="172846"/>
    <lineage>
        <taxon>Eukaryota</taxon>
        <taxon>Metazoa</taxon>
        <taxon>Ecdysozoa</taxon>
        <taxon>Arthropoda</taxon>
        <taxon>Chelicerata</taxon>
        <taxon>Arachnida</taxon>
        <taxon>Araneae</taxon>
        <taxon>Araneomorphae</taxon>
        <taxon>Entelegynae</taxon>
        <taxon>Araneoidea</taxon>
        <taxon>Araneidae</taxon>
        <taxon>Caerostris</taxon>
    </lineage>
</organism>
<sequence length="111" mass="12810">MVGIDLLELGAREEEKKEQKRRPCPWKKKELEGVGGTRDIPLPSRDVCTRTADPPVEWKWRILHYFPFRLEGGLFFYSYRRKCVGGCTSPRDIPPQGSFMKSTVCPPGIER</sequence>
<dbReference type="AlphaFoldDB" id="A0AAV4SXP3"/>
<gene>
    <name evidence="1" type="ORF">CEXT_603851</name>
</gene>
<proteinExistence type="predicted"/>
<comment type="caution">
    <text evidence="1">The sequence shown here is derived from an EMBL/GenBank/DDBJ whole genome shotgun (WGS) entry which is preliminary data.</text>
</comment>
<dbReference type="Proteomes" id="UP001054945">
    <property type="component" value="Unassembled WGS sequence"/>
</dbReference>